<evidence type="ECO:0000256" key="3">
    <source>
        <dbReference type="ARBA" id="ARBA00022558"/>
    </source>
</evidence>
<name>A0A109KN03_PSEFL</name>
<dbReference type="InterPro" id="IPR001829">
    <property type="entry name" value="Pili_assmbl_chaperone_bac"/>
</dbReference>
<dbReference type="Gene3D" id="2.60.40.10">
    <property type="entry name" value="Immunoglobulins"/>
    <property type="match status" value="2"/>
</dbReference>
<evidence type="ECO:0000256" key="2">
    <source>
        <dbReference type="ARBA" id="ARBA00007399"/>
    </source>
</evidence>
<dbReference type="PANTHER" id="PTHR30251:SF11">
    <property type="entry name" value="CHAPERONE PROTEIN FIMC-RELATED"/>
    <property type="match status" value="1"/>
</dbReference>
<evidence type="ECO:0000256" key="6">
    <source>
        <dbReference type="ARBA" id="ARBA00023186"/>
    </source>
</evidence>
<dbReference type="FunFam" id="2.60.40.10:FF:000458">
    <property type="entry name" value="Molecular chaperone FimC"/>
    <property type="match status" value="1"/>
</dbReference>
<dbReference type="InterPro" id="IPR016147">
    <property type="entry name" value="Pili_assmbl_chaperone_N"/>
</dbReference>
<evidence type="ECO:0000256" key="7">
    <source>
        <dbReference type="RuleBase" id="RU003918"/>
    </source>
</evidence>
<dbReference type="PATRIC" id="fig|294.195.peg.5066"/>
<dbReference type="InterPro" id="IPR050643">
    <property type="entry name" value="Periplasmic_pilus_chap"/>
</dbReference>
<dbReference type="InterPro" id="IPR018046">
    <property type="entry name" value="Pili_assmbl_chaperone_CS"/>
</dbReference>
<organism evidence="11 12">
    <name type="scientific">Pseudomonas fluorescens</name>
    <dbReference type="NCBI Taxonomy" id="294"/>
    <lineage>
        <taxon>Bacteria</taxon>
        <taxon>Pseudomonadati</taxon>
        <taxon>Pseudomonadota</taxon>
        <taxon>Gammaproteobacteria</taxon>
        <taxon>Pseudomonadales</taxon>
        <taxon>Pseudomonadaceae</taxon>
        <taxon>Pseudomonas</taxon>
    </lineage>
</organism>
<dbReference type="Pfam" id="PF02753">
    <property type="entry name" value="PapD_C"/>
    <property type="match status" value="1"/>
</dbReference>
<reference evidence="11 12" key="1">
    <citation type="submission" date="2015-05" db="EMBL/GenBank/DDBJ databases">
        <title>A genomic and transcriptomic approach to investigate the blue pigment phenotype in Pseudomonas fluorescens.</title>
        <authorList>
            <person name="Andreani N.A."/>
            <person name="Cardazzo B."/>
        </authorList>
    </citation>
    <scope>NUCLEOTIDE SEQUENCE [LARGE SCALE GENOMIC DNA]</scope>
    <source>
        <strain evidence="11 12">Ps_40</strain>
    </source>
</reference>
<evidence type="ECO:0000256" key="4">
    <source>
        <dbReference type="ARBA" id="ARBA00022729"/>
    </source>
</evidence>
<gene>
    <name evidence="11" type="primary">focC</name>
    <name evidence="11" type="ORF">PFL603g_04738</name>
</gene>
<evidence type="ECO:0000313" key="11">
    <source>
        <dbReference type="EMBL" id="KWV72197.1"/>
    </source>
</evidence>
<dbReference type="InterPro" id="IPR013783">
    <property type="entry name" value="Ig-like_fold"/>
</dbReference>
<dbReference type="GO" id="GO:0071555">
    <property type="term" value="P:cell wall organization"/>
    <property type="evidence" value="ECO:0007669"/>
    <property type="project" value="InterPro"/>
</dbReference>
<evidence type="ECO:0000256" key="1">
    <source>
        <dbReference type="ARBA" id="ARBA00004418"/>
    </source>
</evidence>
<accession>A0A109KN03</accession>
<dbReference type="GO" id="GO:0030288">
    <property type="term" value="C:outer membrane-bounded periplasmic space"/>
    <property type="evidence" value="ECO:0007669"/>
    <property type="project" value="InterPro"/>
</dbReference>
<keyword evidence="4 8" id="KW-0732">Signal</keyword>
<feature type="chain" id="PRO_5007137692" evidence="8">
    <location>
        <begin position="23"/>
        <end position="226"/>
    </location>
</feature>
<dbReference type="PRINTS" id="PR00969">
    <property type="entry name" value="CHAPERONPILI"/>
</dbReference>
<dbReference type="SUPFAM" id="SSF49584">
    <property type="entry name" value="Periplasmic chaperone C-domain"/>
    <property type="match status" value="1"/>
</dbReference>
<comment type="similarity">
    <text evidence="2 7">Belongs to the periplasmic pilus chaperone family.</text>
</comment>
<evidence type="ECO:0000313" key="12">
    <source>
        <dbReference type="Proteomes" id="UP000063434"/>
    </source>
</evidence>
<feature type="domain" description="Pili assembly chaperone C-terminal" evidence="10">
    <location>
        <begin position="163"/>
        <end position="218"/>
    </location>
</feature>
<evidence type="ECO:0000256" key="8">
    <source>
        <dbReference type="SAM" id="SignalP"/>
    </source>
</evidence>
<dbReference type="InterPro" id="IPR016148">
    <property type="entry name" value="Pili_assmbl_chaperone_C"/>
</dbReference>
<keyword evidence="5" id="KW-0574">Periplasm</keyword>
<dbReference type="AlphaFoldDB" id="A0A109KN03"/>
<evidence type="ECO:0000259" key="10">
    <source>
        <dbReference type="Pfam" id="PF02753"/>
    </source>
</evidence>
<feature type="signal peptide" evidence="8">
    <location>
        <begin position="1"/>
        <end position="22"/>
    </location>
</feature>
<dbReference type="Proteomes" id="UP000063434">
    <property type="component" value="Unassembled WGS sequence"/>
</dbReference>
<proteinExistence type="inferred from homology"/>
<comment type="subcellular location">
    <subcellularLocation>
        <location evidence="1 7">Periplasm</location>
    </subcellularLocation>
</comment>
<dbReference type="InterPro" id="IPR036316">
    <property type="entry name" value="Pili_assmbl_chap_C_dom_sf"/>
</dbReference>
<keyword evidence="6 7" id="KW-0143">Chaperone</keyword>
<feature type="domain" description="Pili assembly chaperone N-terminal" evidence="9">
    <location>
        <begin position="23"/>
        <end position="141"/>
    </location>
</feature>
<keyword evidence="3" id="KW-1029">Fimbrium biogenesis</keyword>
<protein>
    <submittedName>
        <fullName evidence="11">Chaperone protein FocC</fullName>
    </submittedName>
</protein>
<dbReference type="PANTHER" id="PTHR30251">
    <property type="entry name" value="PILUS ASSEMBLY CHAPERONE"/>
    <property type="match status" value="1"/>
</dbReference>
<dbReference type="PROSITE" id="PS00635">
    <property type="entry name" value="PILI_CHAPERONE"/>
    <property type="match status" value="1"/>
</dbReference>
<dbReference type="EMBL" id="LCYC01000058">
    <property type="protein sequence ID" value="KWV72197.1"/>
    <property type="molecule type" value="Genomic_DNA"/>
</dbReference>
<comment type="caution">
    <text evidence="11">The sequence shown here is derived from an EMBL/GenBank/DDBJ whole genome shotgun (WGS) entry which is preliminary data.</text>
</comment>
<dbReference type="RefSeq" id="WP_056790245.1">
    <property type="nucleotide sequence ID" value="NZ_LCYC01000058.1"/>
</dbReference>
<sequence>MHWLKSVCVASCLLVVTQVSWAGVVVGGTRVVYDGSKKEASISVNNTEATKPYLIQSWVEEVSSTGAHKAPFIITPPLFRLEGGQENVLRIIRAGGQFPENKESVFWINIKSIPSSDKNATNQLQIAVKTRIKLFYRPAGLSGNAADAYKTLEFTRSGNQLLVKNPTPYHVSFYKVSVGGQDVKDPGMIAPQSSLNLTLPAGAIGAASWQAINDFGGISLPATSPL</sequence>
<dbReference type="SUPFAM" id="SSF49354">
    <property type="entry name" value="PapD-like"/>
    <property type="match status" value="1"/>
</dbReference>
<evidence type="ECO:0000256" key="5">
    <source>
        <dbReference type="ARBA" id="ARBA00022764"/>
    </source>
</evidence>
<dbReference type="Pfam" id="PF00345">
    <property type="entry name" value="PapD_N"/>
    <property type="match status" value="1"/>
</dbReference>
<evidence type="ECO:0000259" key="9">
    <source>
        <dbReference type="Pfam" id="PF00345"/>
    </source>
</evidence>
<dbReference type="InterPro" id="IPR008962">
    <property type="entry name" value="PapD-like_sf"/>
</dbReference>